<evidence type="ECO:0000259" key="7">
    <source>
        <dbReference type="PROSITE" id="PS50846"/>
    </source>
</evidence>
<keyword evidence="2" id="KW-0479">Metal-binding</keyword>
<proteinExistence type="inferred from homology"/>
<dbReference type="CDD" id="cd00371">
    <property type="entry name" value="HMA"/>
    <property type="match status" value="1"/>
</dbReference>
<dbReference type="Proteomes" id="UP001054252">
    <property type="component" value="Unassembled WGS sequence"/>
</dbReference>
<evidence type="ECO:0000313" key="8">
    <source>
        <dbReference type="EMBL" id="GKV41032.1"/>
    </source>
</evidence>
<dbReference type="InterPro" id="IPR006121">
    <property type="entry name" value="HMA_dom"/>
</dbReference>
<feature type="domain" description="HMA" evidence="7">
    <location>
        <begin position="9"/>
        <end position="77"/>
    </location>
</feature>
<dbReference type="Pfam" id="PF00403">
    <property type="entry name" value="HMA"/>
    <property type="match status" value="1"/>
</dbReference>
<comment type="caution">
    <text evidence="8">The sequence shown here is derived from an EMBL/GenBank/DDBJ whole genome shotgun (WGS) entry which is preliminary data.</text>
</comment>
<organism evidence="8 9">
    <name type="scientific">Rubroshorea leprosula</name>
    <dbReference type="NCBI Taxonomy" id="152421"/>
    <lineage>
        <taxon>Eukaryota</taxon>
        <taxon>Viridiplantae</taxon>
        <taxon>Streptophyta</taxon>
        <taxon>Embryophyta</taxon>
        <taxon>Tracheophyta</taxon>
        <taxon>Spermatophyta</taxon>
        <taxon>Magnoliopsida</taxon>
        <taxon>eudicotyledons</taxon>
        <taxon>Gunneridae</taxon>
        <taxon>Pentapetalae</taxon>
        <taxon>rosids</taxon>
        <taxon>malvids</taxon>
        <taxon>Malvales</taxon>
        <taxon>Dipterocarpaceae</taxon>
        <taxon>Rubroshorea</taxon>
    </lineage>
</organism>
<evidence type="ECO:0000256" key="6">
    <source>
        <dbReference type="SAM" id="MobiDB-lite"/>
    </source>
</evidence>
<feature type="compositionally biased region" description="Polar residues" evidence="6">
    <location>
        <begin position="94"/>
        <end position="107"/>
    </location>
</feature>
<evidence type="ECO:0000256" key="4">
    <source>
        <dbReference type="ARBA" id="ARBA00023289"/>
    </source>
</evidence>
<keyword evidence="3" id="KW-0449">Lipoprotein</keyword>
<evidence type="ECO:0000256" key="2">
    <source>
        <dbReference type="ARBA" id="ARBA00022723"/>
    </source>
</evidence>
<reference evidence="8 9" key="1">
    <citation type="journal article" date="2021" name="Commun. Biol.">
        <title>The genome of Shorea leprosula (Dipterocarpaceae) highlights the ecological relevance of drought in aseasonal tropical rainforests.</title>
        <authorList>
            <person name="Ng K.K.S."/>
            <person name="Kobayashi M.J."/>
            <person name="Fawcett J.A."/>
            <person name="Hatakeyama M."/>
            <person name="Paape T."/>
            <person name="Ng C.H."/>
            <person name="Ang C.C."/>
            <person name="Tnah L.H."/>
            <person name="Lee C.T."/>
            <person name="Nishiyama T."/>
            <person name="Sese J."/>
            <person name="O'Brien M.J."/>
            <person name="Copetti D."/>
            <person name="Mohd Noor M.I."/>
            <person name="Ong R.C."/>
            <person name="Putra M."/>
            <person name="Sireger I.Z."/>
            <person name="Indrioko S."/>
            <person name="Kosugi Y."/>
            <person name="Izuno A."/>
            <person name="Isagi Y."/>
            <person name="Lee S.L."/>
            <person name="Shimizu K.K."/>
        </authorList>
    </citation>
    <scope>NUCLEOTIDE SEQUENCE [LARGE SCALE GENOMIC DNA]</scope>
    <source>
        <strain evidence="8">214</strain>
    </source>
</reference>
<dbReference type="InterPro" id="IPR036163">
    <property type="entry name" value="HMA_dom_sf"/>
</dbReference>
<gene>
    <name evidence="8" type="ORF">SLEP1_g48613</name>
</gene>
<dbReference type="GO" id="GO:0046872">
    <property type="term" value="F:metal ion binding"/>
    <property type="evidence" value="ECO:0007669"/>
    <property type="project" value="UniProtKB-KW"/>
</dbReference>
<feature type="compositionally biased region" description="Basic and acidic residues" evidence="6">
    <location>
        <begin position="80"/>
        <end position="93"/>
    </location>
</feature>
<evidence type="ECO:0000256" key="5">
    <source>
        <dbReference type="ARBA" id="ARBA00024045"/>
    </source>
</evidence>
<evidence type="ECO:0000256" key="3">
    <source>
        <dbReference type="ARBA" id="ARBA00023288"/>
    </source>
</evidence>
<feature type="compositionally biased region" description="Basic and acidic residues" evidence="6">
    <location>
        <begin position="108"/>
        <end position="120"/>
    </location>
</feature>
<feature type="region of interest" description="Disordered" evidence="6">
    <location>
        <begin position="79"/>
        <end position="147"/>
    </location>
</feature>
<keyword evidence="1" id="KW-0488">Methylation</keyword>
<sequence>MAEERPPPAPICVLKVNIQCCAACRKKIKKTLEKIHGVNAVKVDAERGLVSVSGAVDPSVLSQAIAKKLKKKVELYAYEKTPKQESKKAESEKCNVQSEGKTAPSHNSSRDPDGGHDGGDSRTLPKTGTVDERNSVESRVSTMQHAQVGDHHLPYNFYQNEAPARNNSILHSFCDENVNSCSIS</sequence>
<name>A0AAV5LX22_9ROSI</name>
<evidence type="ECO:0000313" key="9">
    <source>
        <dbReference type="Proteomes" id="UP001054252"/>
    </source>
</evidence>
<keyword evidence="9" id="KW-1185">Reference proteome</keyword>
<protein>
    <recommendedName>
        <fullName evidence="7">HMA domain-containing protein</fullName>
    </recommendedName>
</protein>
<keyword evidence="4" id="KW-0636">Prenylation</keyword>
<dbReference type="AlphaFoldDB" id="A0AAV5LX22"/>
<accession>A0AAV5LX22</accession>
<evidence type="ECO:0000256" key="1">
    <source>
        <dbReference type="ARBA" id="ARBA00022481"/>
    </source>
</evidence>
<dbReference type="Gene3D" id="3.30.70.100">
    <property type="match status" value="1"/>
</dbReference>
<comment type="similarity">
    <text evidence="5">Belongs to the HIPP family.</text>
</comment>
<dbReference type="PROSITE" id="PS50846">
    <property type="entry name" value="HMA_2"/>
    <property type="match status" value="1"/>
</dbReference>
<dbReference type="EMBL" id="BPVZ01000146">
    <property type="protein sequence ID" value="GKV41032.1"/>
    <property type="molecule type" value="Genomic_DNA"/>
</dbReference>
<dbReference type="PANTHER" id="PTHR45868:SF74">
    <property type="entry name" value="HEAVY METAL-ASSOCIATED ISOPRENYLATED PLANT PROTEIN 33"/>
    <property type="match status" value="1"/>
</dbReference>
<dbReference type="PANTHER" id="PTHR45868">
    <property type="entry name" value="HEAVY METAL-ASSOCIATED ISOPRENYLATED PLANT PROTEIN 33-RELATED"/>
    <property type="match status" value="1"/>
</dbReference>
<dbReference type="SUPFAM" id="SSF55008">
    <property type="entry name" value="HMA, heavy metal-associated domain"/>
    <property type="match status" value="1"/>
</dbReference>